<dbReference type="Proteomes" id="UP000222106">
    <property type="component" value="Unassembled WGS sequence"/>
</dbReference>
<accession>A0A2A9ENE3</accession>
<comment type="caution">
    <text evidence="2">The sequence shown here is derived from an EMBL/GenBank/DDBJ whole genome shotgun (WGS) entry which is preliminary data.</text>
</comment>
<organism evidence="2 3">
    <name type="scientific">Georgenia soli</name>
    <dbReference type="NCBI Taxonomy" id="638953"/>
    <lineage>
        <taxon>Bacteria</taxon>
        <taxon>Bacillati</taxon>
        <taxon>Actinomycetota</taxon>
        <taxon>Actinomycetes</taxon>
        <taxon>Micrococcales</taxon>
        <taxon>Bogoriellaceae</taxon>
        <taxon>Georgenia</taxon>
    </lineage>
</organism>
<feature type="compositionally biased region" description="Polar residues" evidence="1">
    <location>
        <begin position="1"/>
        <end position="15"/>
    </location>
</feature>
<proteinExistence type="predicted"/>
<evidence type="ECO:0000256" key="1">
    <source>
        <dbReference type="SAM" id="MobiDB-lite"/>
    </source>
</evidence>
<feature type="region of interest" description="Disordered" evidence="1">
    <location>
        <begin position="1"/>
        <end position="55"/>
    </location>
</feature>
<protein>
    <submittedName>
        <fullName evidence="2">Uncharacterized protein</fullName>
    </submittedName>
</protein>
<reference evidence="2 3" key="1">
    <citation type="submission" date="2017-10" db="EMBL/GenBank/DDBJ databases">
        <title>Sequencing the genomes of 1000 actinobacteria strains.</title>
        <authorList>
            <person name="Klenk H.-P."/>
        </authorList>
    </citation>
    <scope>NUCLEOTIDE SEQUENCE [LARGE SCALE GENOMIC DNA]</scope>
    <source>
        <strain evidence="2 3">DSM 21838</strain>
    </source>
</reference>
<feature type="compositionally biased region" description="Basic and acidic residues" evidence="1">
    <location>
        <begin position="23"/>
        <end position="39"/>
    </location>
</feature>
<dbReference type="AlphaFoldDB" id="A0A2A9ENE3"/>
<keyword evidence="3" id="KW-1185">Reference proteome</keyword>
<gene>
    <name evidence="2" type="ORF">ATJ97_2252</name>
</gene>
<dbReference type="EMBL" id="PDJI01000004">
    <property type="protein sequence ID" value="PFG39739.1"/>
    <property type="molecule type" value="Genomic_DNA"/>
</dbReference>
<sequence>MTIESMSRSGYNSPTPAVARARRAFERRLELERRRREADLPEANDTPAGSADPRS</sequence>
<name>A0A2A9ENE3_9MICO</name>
<evidence type="ECO:0000313" key="2">
    <source>
        <dbReference type="EMBL" id="PFG39739.1"/>
    </source>
</evidence>
<evidence type="ECO:0000313" key="3">
    <source>
        <dbReference type="Proteomes" id="UP000222106"/>
    </source>
</evidence>